<dbReference type="OrthoDB" id="2102561at2759"/>
<dbReference type="PANTHER" id="PTHR43313:SF1">
    <property type="entry name" value="3BETA-HYDROXYSTEROID DEHYDROGENASE DHS-16"/>
    <property type="match status" value="1"/>
</dbReference>
<dbReference type="Proteomes" id="UP000271098">
    <property type="component" value="Unassembled WGS sequence"/>
</dbReference>
<organism evidence="3">
    <name type="scientific">Gongylonema pulchrum</name>
    <dbReference type="NCBI Taxonomy" id="637853"/>
    <lineage>
        <taxon>Eukaryota</taxon>
        <taxon>Metazoa</taxon>
        <taxon>Ecdysozoa</taxon>
        <taxon>Nematoda</taxon>
        <taxon>Chromadorea</taxon>
        <taxon>Rhabditida</taxon>
        <taxon>Spirurina</taxon>
        <taxon>Spiruromorpha</taxon>
        <taxon>Spiruroidea</taxon>
        <taxon>Gongylonematidae</taxon>
        <taxon>Gongylonema</taxon>
    </lineage>
</organism>
<dbReference type="WBParaSite" id="GPUH_0001330401-mRNA-1">
    <property type="protein sequence ID" value="GPUH_0001330401-mRNA-1"/>
    <property type="gene ID" value="GPUH_0001330401"/>
</dbReference>
<keyword evidence="2" id="KW-1185">Reference proteome</keyword>
<dbReference type="PANTHER" id="PTHR43313">
    <property type="entry name" value="SHORT-CHAIN DEHYDROGENASE/REDUCTASE FAMILY 9C"/>
    <property type="match status" value="1"/>
</dbReference>
<dbReference type="GO" id="GO:0016491">
    <property type="term" value="F:oxidoreductase activity"/>
    <property type="evidence" value="ECO:0007669"/>
    <property type="project" value="TreeGrafter"/>
</dbReference>
<reference evidence="3" key="1">
    <citation type="submission" date="2016-06" db="UniProtKB">
        <authorList>
            <consortium name="WormBaseParasite"/>
        </authorList>
    </citation>
    <scope>IDENTIFICATION</scope>
</reference>
<sequence>MCGSSCMLFAIPGYGPYASSKAALGAYTDVIMIMPGSFESGMQDTGRLLRMMDNVWNRSSQEIRNEYGSDYNDKAKAVVKQLQSKLIAKDITWVIDAYYEAIAAKRPKLLYRIGWDAVLFFYPYSFLSLRLQLLVMRFLLFLNGAPQPAMNMKSRNSANIEGEDDGL</sequence>
<gene>
    <name evidence="1" type="ORF">GPUH_LOCUS13289</name>
</gene>
<evidence type="ECO:0000313" key="1">
    <source>
        <dbReference type="EMBL" id="VDN21990.1"/>
    </source>
</evidence>
<dbReference type="EMBL" id="UYRT01080084">
    <property type="protein sequence ID" value="VDN21990.1"/>
    <property type="molecule type" value="Genomic_DNA"/>
</dbReference>
<proteinExistence type="predicted"/>
<protein>
    <submittedName>
        <fullName evidence="3">Glyco_transf_41 domain-containing protein</fullName>
    </submittedName>
</protein>
<dbReference type="AlphaFoldDB" id="A0A183DX48"/>
<dbReference type="Gene3D" id="3.40.50.720">
    <property type="entry name" value="NAD(P)-binding Rossmann-like Domain"/>
    <property type="match status" value="1"/>
</dbReference>
<evidence type="ECO:0000313" key="3">
    <source>
        <dbReference type="WBParaSite" id="GPUH_0001330401-mRNA-1"/>
    </source>
</evidence>
<reference evidence="1 2" key="2">
    <citation type="submission" date="2018-11" db="EMBL/GenBank/DDBJ databases">
        <authorList>
            <consortium name="Pathogen Informatics"/>
        </authorList>
    </citation>
    <scope>NUCLEOTIDE SEQUENCE [LARGE SCALE GENOMIC DNA]</scope>
</reference>
<dbReference type="InterPro" id="IPR036291">
    <property type="entry name" value="NAD(P)-bd_dom_sf"/>
</dbReference>
<dbReference type="GO" id="GO:0008202">
    <property type="term" value="P:steroid metabolic process"/>
    <property type="evidence" value="ECO:0007669"/>
    <property type="project" value="TreeGrafter"/>
</dbReference>
<evidence type="ECO:0000313" key="2">
    <source>
        <dbReference type="Proteomes" id="UP000271098"/>
    </source>
</evidence>
<name>A0A183DX48_9BILA</name>
<accession>A0A183DX48</accession>
<dbReference type="SUPFAM" id="SSF51735">
    <property type="entry name" value="NAD(P)-binding Rossmann-fold domains"/>
    <property type="match status" value="1"/>
</dbReference>